<dbReference type="GeneID" id="63683746"/>
<name>M5G9L6_DACPD</name>
<dbReference type="OrthoDB" id="3269637at2759"/>
<evidence type="ECO:0000259" key="1">
    <source>
        <dbReference type="Pfam" id="PF13391"/>
    </source>
</evidence>
<organism evidence="2 3">
    <name type="scientific">Dacryopinax primogenitus (strain DJM 731)</name>
    <name type="common">Brown rot fungus</name>
    <dbReference type="NCBI Taxonomy" id="1858805"/>
    <lineage>
        <taxon>Eukaryota</taxon>
        <taxon>Fungi</taxon>
        <taxon>Dikarya</taxon>
        <taxon>Basidiomycota</taxon>
        <taxon>Agaricomycotina</taxon>
        <taxon>Dacrymycetes</taxon>
        <taxon>Dacrymycetales</taxon>
        <taxon>Dacrymycetaceae</taxon>
        <taxon>Dacryopinax</taxon>
    </lineage>
</organism>
<keyword evidence="3" id="KW-1185">Reference proteome</keyword>
<reference evidence="2 3" key="1">
    <citation type="journal article" date="2012" name="Science">
        <title>The Paleozoic origin of enzymatic lignin decomposition reconstructed from 31 fungal genomes.</title>
        <authorList>
            <person name="Floudas D."/>
            <person name="Binder M."/>
            <person name="Riley R."/>
            <person name="Barry K."/>
            <person name="Blanchette R.A."/>
            <person name="Henrissat B."/>
            <person name="Martinez A.T."/>
            <person name="Otillar R."/>
            <person name="Spatafora J.W."/>
            <person name="Yadav J.S."/>
            <person name="Aerts A."/>
            <person name="Benoit I."/>
            <person name="Boyd A."/>
            <person name="Carlson A."/>
            <person name="Copeland A."/>
            <person name="Coutinho P.M."/>
            <person name="de Vries R.P."/>
            <person name="Ferreira P."/>
            <person name="Findley K."/>
            <person name="Foster B."/>
            <person name="Gaskell J."/>
            <person name="Glotzer D."/>
            <person name="Gorecki P."/>
            <person name="Heitman J."/>
            <person name="Hesse C."/>
            <person name="Hori C."/>
            <person name="Igarashi K."/>
            <person name="Jurgens J.A."/>
            <person name="Kallen N."/>
            <person name="Kersten P."/>
            <person name="Kohler A."/>
            <person name="Kuees U."/>
            <person name="Kumar T.K.A."/>
            <person name="Kuo A."/>
            <person name="LaButti K."/>
            <person name="Larrondo L.F."/>
            <person name="Lindquist E."/>
            <person name="Ling A."/>
            <person name="Lombard V."/>
            <person name="Lucas S."/>
            <person name="Lundell T."/>
            <person name="Martin R."/>
            <person name="McLaughlin D.J."/>
            <person name="Morgenstern I."/>
            <person name="Morin E."/>
            <person name="Murat C."/>
            <person name="Nagy L.G."/>
            <person name="Nolan M."/>
            <person name="Ohm R.A."/>
            <person name="Patyshakuliyeva A."/>
            <person name="Rokas A."/>
            <person name="Ruiz-Duenas F.J."/>
            <person name="Sabat G."/>
            <person name="Salamov A."/>
            <person name="Samejima M."/>
            <person name="Schmutz J."/>
            <person name="Slot J.C."/>
            <person name="St John F."/>
            <person name="Stenlid J."/>
            <person name="Sun H."/>
            <person name="Sun S."/>
            <person name="Syed K."/>
            <person name="Tsang A."/>
            <person name="Wiebenga A."/>
            <person name="Young D."/>
            <person name="Pisabarro A."/>
            <person name="Eastwood D.C."/>
            <person name="Martin F."/>
            <person name="Cullen D."/>
            <person name="Grigoriev I.V."/>
            <person name="Hibbett D.S."/>
        </authorList>
    </citation>
    <scope>NUCLEOTIDE SEQUENCE [LARGE SCALE GENOMIC DNA]</scope>
    <source>
        <strain evidence="2 3">DJM-731 SS1</strain>
    </source>
</reference>
<evidence type="ECO:0000313" key="3">
    <source>
        <dbReference type="Proteomes" id="UP000030653"/>
    </source>
</evidence>
<accession>M5G9L6</accession>
<dbReference type="AlphaFoldDB" id="M5G9L6"/>
<protein>
    <recommendedName>
        <fullName evidence="1">HNH nuclease domain-containing protein</fullName>
    </recommendedName>
</protein>
<dbReference type="HOGENOM" id="CLU_1234988_0_0_1"/>
<dbReference type="Proteomes" id="UP000030653">
    <property type="component" value="Unassembled WGS sequence"/>
</dbReference>
<dbReference type="InterPro" id="IPR003615">
    <property type="entry name" value="HNH_nuc"/>
</dbReference>
<dbReference type="RefSeq" id="XP_040627405.1">
    <property type="nucleotide sequence ID" value="XM_040768684.1"/>
</dbReference>
<dbReference type="EMBL" id="JH795866">
    <property type="protein sequence ID" value="EJU00508.1"/>
    <property type="molecule type" value="Genomic_DNA"/>
</dbReference>
<feature type="domain" description="HNH nuclease" evidence="1">
    <location>
        <begin position="53"/>
        <end position="124"/>
    </location>
</feature>
<sequence>MSAAAGRIWPPEDINGRLVLNLDVIRERPSQSSHLSTRDKRFTDAVGQRDKVCILSGRHGNFCEAQHLVHRHIGNQGMADILSRNSPQPLDSNFEPIREVDDPRNGVFMDRGLHSRYDAGALAIMITPNCVLDTSDIVAPAPRILEPGTACPAHVRYTAQWFDMASFDEDVVDGVPENTDAALGLSLLKSWIAWQSLDRAPSRVTMKTIRTKSSKFRGVYNRHL</sequence>
<gene>
    <name evidence="2" type="ORF">DACRYDRAFT_108575</name>
</gene>
<proteinExistence type="predicted"/>
<evidence type="ECO:0000313" key="2">
    <source>
        <dbReference type="EMBL" id="EJU00508.1"/>
    </source>
</evidence>
<dbReference type="Pfam" id="PF13391">
    <property type="entry name" value="HNH_2"/>
    <property type="match status" value="1"/>
</dbReference>